<keyword evidence="3" id="KW-1185">Reference proteome</keyword>
<protein>
    <submittedName>
        <fullName evidence="1">Uncharacterized protein</fullName>
    </submittedName>
</protein>
<proteinExistence type="predicted"/>
<gene>
    <name evidence="1" type="ORF">SAMN05216189_1015128</name>
    <name evidence="2" type="ORF">SAMN06295949_11511</name>
</gene>
<evidence type="ECO:0000313" key="3">
    <source>
        <dbReference type="Proteomes" id="UP000198309"/>
    </source>
</evidence>
<sequence length="125" mass="14154">MHHLAHYAAAILGTSTQPRIVRESTTSTHWHENGFEVRQSISTYEFSDGVIIRRMLERDDYPPDETLLCAECWITYEVVRDGPAAAVVQPRRMTFDSTCREAFWLRFHTAPAAGSGICTTEGPPR</sequence>
<dbReference type="AlphaFoldDB" id="A0A239K8C7"/>
<dbReference type="Proteomes" id="UP000198309">
    <property type="component" value="Unassembled WGS sequence"/>
</dbReference>
<reference evidence="2 3" key="2">
    <citation type="submission" date="2017-06" db="EMBL/GenBank/DDBJ databases">
        <authorList>
            <person name="Varghese N."/>
            <person name="Submissions S."/>
        </authorList>
    </citation>
    <scope>NUCLEOTIDE SEQUENCE [LARGE SCALE GENOMIC DNA]</scope>
    <source>
        <strain evidence="2 3">RLD-1</strain>
    </source>
</reference>
<accession>A0A239K8C7</accession>
<dbReference type="RefSeq" id="WP_089392206.1">
    <property type="nucleotide sequence ID" value="NZ_FNEC01000015.1"/>
</dbReference>
<evidence type="ECO:0000313" key="1">
    <source>
        <dbReference type="EMBL" id="SDJ34701.1"/>
    </source>
</evidence>
<evidence type="ECO:0000313" key="4">
    <source>
        <dbReference type="Proteomes" id="UP000199693"/>
    </source>
</evidence>
<reference evidence="1 4" key="1">
    <citation type="submission" date="2016-10" db="EMBL/GenBank/DDBJ databases">
        <authorList>
            <person name="de Groot N.N."/>
        </authorList>
    </citation>
    <scope>NUCLEOTIDE SEQUENCE [LARGE SCALE GENOMIC DNA]</scope>
    <source>
        <strain evidence="1 4">CCM 7361</strain>
    </source>
</reference>
<evidence type="ECO:0000313" key="2">
    <source>
        <dbReference type="EMBL" id="SNT14008.1"/>
    </source>
</evidence>
<dbReference type="EMBL" id="FNEC01000015">
    <property type="protein sequence ID" value="SDJ34701.1"/>
    <property type="molecule type" value="Genomic_DNA"/>
</dbReference>
<name>A0A239K8C7_9PSED</name>
<dbReference type="Proteomes" id="UP000199693">
    <property type="component" value="Unassembled WGS sequence"/>
</dbReference>
<dbReference type="EMBL" id="FZPC01000015">
    <property type="protein sequence ID" value="SNT14008.1"/>
    <property type="molecule type" value="Genomic_DNA"/>
</dbReference>
<organism evidence="1 4">
    <name type="scientific">Pseudomonas delhiensis</name>
    <dbReference type="NCBI Taxonomy" id="366289"/>
    <lineage>
        <taxon>Bacteria</taxon>
        <taxon>Pseudomonadati</taxon>
        <taxon>Pseudomonadota</taxon>
        <taxon>Gammaproteobacteria</taxon>
        <taxon>Pseudomonadales</taxon>
        <taxon>Pseudomonadaceae</taxon>
        <taxon>Pseudomonas</taxon>
    </lineage>
</organism>